<dbReference type="GO" id="GO:0097589">
    <property type="term" value="C:archaeal-type flagellum"/>
    <property type="evidence" value="ECO:0007669"/>
    <property type="project" value="UniProtKB-SubCell"/>
</dbReference>
<evidence type="ECO:0000256" key="6">
    <source>
        <dbReference type="SAM" id="Phobius"/>
    </source>
</evidence>
<dbReference type="Proteomes" id="UP000002698">
    <property type="component" value="Chromosome"/>
</dbReference>
<evidence type="ECO:0000256" key="2">
    <source>
        <dbReference type="ARBA" id="ARBA00010256"/>
    </source>
</evidence>
<evidence type="ECO:0000256" key="5">
    <source>
        <dbReference type="SAM" id="MobiDB-lite"/>
    </source>
</evidence>
<comment type="similarity">
    <text evidence="2 4">Belongs to the archaeal flagellin family.</text>
</comment>
<organism evidence="7 8">
    <name type="scientific">Natronomonas pharaonis (strain ATCC 35678 / DSM 2160 / CIP 103997 / JCM 8858 / NBRC 14720 / NCIMB 2260 / Gabara)</name>
    <name type="common">Halobacterium pharaonis</name>
    <dbReference type="NCBI Taxonomy" id="348780"/>
    <lineage>
        <taxon>Archaea</taxon>
        <taxon>Methanobacteriati</taxon>
        <taxon>Methanobacteriota</taxon>
        <taxon>Stenosarchaea group</taxon>
        <taxon>Halobacteria</taxon>
        <taxon>Halobacteriales</taxon>
        <taxon>Natronomonadaceae</taxon>
        <taxon>Natronomonas</taxon>
    </lineage>
</organism>
<dbReference type="RefSeq" id="WP_011322763.1">
    <property type="nucleotide sequence ID" value="NC_007426.1"/>
</dbReference>
<keyword evidence="8" id="KW-1185">Reference proteome</keyword>
<comment type="subcellular location">
    <subcellularLocation>
        <location evidence="1 4">Archaeal flagellum</location>
    </subcellularLocation>
</comment>
<proteinExistence type="inferred from homology"/>
<feature type="transmembrane region" description="Helical" evidence="6">
    <location>
        <begin position="12"/>
        <end position="37"/>
    </location>
</feature>
<comment type="function">
    <text evidence="4">Flagellin is the subunit protein which polymerizes to form the filaments of archaeal flagella.</text>
</comment>
<dbReference type="InterPro" id="IPR013373">
    <property type="entry name" value="Flagellin/pilin_N_arc"/>
</dbReference>
<dbReference type="OrthoDB" id="102632at2157"/>
<dbReference type="GO" id="GO:0097588">
    <property type="term" value="P:archaeal or bacterial-type flagellum-dependent cell motility"/>
    <property type="evidence" value="ECO:0007669"/>
    <property type="project" value="InterPro"/>
</dbReference>
<dbReference type="EMBL" id="CR936257">
    <property type="protein sequence ID" value="CAI49135.1"/>
    <property type="molecule type" value="Genomic_DNA"/>
</dbReference>
<keyword evidence="6" id="KW-0472">Membrane</keyword>
<dbReference type="GeneID" id="3702719"/>
<dbReference type="InterPro" id="IPR002774">
    <property type="entry name" value="Flagellin_arc-type"/>
</dbReference>
<accession>A0A1U7EVR3</accession>
<dbReference type="PANTHER" id="PTHR35903">
    <property type="entry name" value="FLAGELLIN B1"/>
    <property type="match status" value="1"/>
</dbReference>
<dbReference type="STRING" id="348780.NP_2088A"/>
<gene>
    <name evidence="7" type="primary">flg2</name>
    <name evidence="7" type="ordered locus">NP_2088A</name>
</gene>
<reference evidence="7 8" key="1">
    <citation type="journal article" date="2005" name="Genome Res.">
        <title>Living with two extremes: conclusions from the genome sequence of Natronomonas pharaonis.</title>
        <authorList>
            <person name="Falb M."/>
            <person name="Pfeiffer F."/>
            <person name="Palm P."/>
            <person name="Rodewald K."/>
            <person name="Hickmann V."/>
            <person name="Tittor J."/>
            <person name="Oesterhelt D."/>
        </authorList>
    </citation>
    <scope>NUCLEOTIDE SEQUENCE [LARGE SCALE GENOMIC DNA]</scope>
    <source>
        <strain evidence="8">ATCC 35678 / DSM 2160 / CIP 103997 / JCM 8858 / NBRC 14720 / NCIMB 2260 / Gabara</strain>
    </source>
</reference>
<dbReference type="EnsemblBacteria" id="CAI49135">
    <property type="protein sequence ID" value="CAI49135"/>
    <property type="gene ID" value="NP_2088A"/>
</dbReference>
<keyword evidence="6" id="KW-1133">Transmembrane helix</keyword>
<keyword evidence="7" id="KW-0282">Flagellum</keyword>
<evidence type="ECO:0000256" key="1">
    <source>
        <dbReference type="ARBA" id="ARBA00004618"/>
    </source>
</evidence>
<sequence>MFEQFTESEERGQVGIGTLIVFIALVLVAAIAAGVLINTAGFLQTQAQATGEESTEQVSTNLVFLSTTGTVSDAEDGIDSFNTTVQLGPGSSAIDLNDTTISVFTDDGQSQEFSGVDEDTDNNDGGIEFEDDSRDSSVLSTDSTDDDATATIEFDIGDANELSEPFEEGTTVDIVITTSEGTQAENSFIIEDPLDPQLEGGDEIRLD</sequence>
<evidence type="ECO:0000256" key="3">
    <source>
        <dbReference type="ARBA" id="ARBA00022440"/>
    </source>
</evidence>
<dbReference type="GO" id="GO:0005198">
    <property type="term" value="F:structural molecule activity"/>
    <property type="evidence" value="ECO:0007669"/>
    <property type="project" value="InterPro"/>
</dbReference>
<evidence type="ECO:0000313" key="8">
    <source>
        <dbReference type="Proteomes" id="UP000002698"/>
    </source>
</evidence>
<evidence type="ECO:0000256" key="4">
    <source>
        <dbReference type="RuleBase" id="RU361282"/>
    </source>
</evidence>
<dbReference type="AlphaFoldDB" id="A0A1U7EVR3"/>
<feature type="region of interest" description="Disordered" evidence="5">
    <location>
        <begin position="183"/>
        <end position="207"/>
    </location>
</feature>
<dbReference type="Pfam" id="PF01917">
    <property type="entry name" value="Flagellin_arch-type"/>
    <property type="match status" value="1"/>
</dbReference>
<feature type="compositionally biased region" description="Acidic residues" evidence="5">
    <location>
        <begin position="115"/>
        <end position="133"/>
    </location>
</feature>
<name>A0A1U7EVR3_NATPD</name>
<dbReference type="KEGG" id="nph:NP_2088A"/>
<dbReference type="NCBIfam" id="TIGR02537">
    <property type="entry name" value="arch_flag_Nterm"/>
    <property type="match status" value="1"/>
</dbReference>
<keyword evidence="6" id="KW-0812">Transmembrane</keyword>
<dbReference type="HOGENOM" id="CLU_051124_1_0_2"/>
<dbReference type="PANTHER" id="PTHR35903:SF1">
    <property type="entry name" value="FLAGELLIN B1"/>
    <property type="match status" value="1"/>
</dbReference>
<evidence type="ECO:0000313" key="7">
    <source>
        <dbReference type="EMBL" id="CAI49135.1"/>
    </source>
</evidence>
<dbReference type="eggNOG" id="arCOG01829">
    <property type="taxonomic scope" value="Archaea"/>
</dbReference>
<keyword evidence="7" id="KW-0969">Cilium</keyword>
<keyword evidence="3 4" id="KW-0974">Archaeal flagellum</keyword>
<keyword evidence="7" id="KW-0966">Cell projection</keyword>
<feature type="region of interest" description="Disordered" evidence="5">
    <location>
        <begin position="107"/>
        <end position="145"/>
    </location>
</feature>
<protein>
    <recommendedName>
        <fullName evidence="4">Flagellin</fullName>
    </recommendedName>
</protein>